<protein>
    <submittedName>
        <fullName evidence="2">Uncharacterized protein</fullName>
    </submittedName>
</protein>
<dbReference type="AlphaFoldDB" id="A0A9P5THA4"/>
<proteinExistence type="predicted"/>
<dbReference type="Proteomes" id="UP000724874">
    <property type="component" value="Unassembled WGS sequence"/>
</dbReference>
<reference evidence="2" key="1">
    <citation type="submission" date="2020-11" db="EMBL/GenBank/DDBJ databases">
        <authorList>
            <consortium name="DOE Joint Genome Institute"/>
            <person name="Ahrendt S."/>
            <person name="Riley R."/>
            <person name="Andreopoulos W."/>
            <person name="LaButti K."/>
            <person name="Pangilinan J."/>
            <person name="Ruiz-duenas F.J."/>
            <person name="Barrasa J.M."/>
            <person name="Sanchez-Garcia M."/>
            <person name="Camarero S."/>
            <person name="Miyauchi S."/>
            <person name="Serrano A."/>
            <person name="Linde D."/>
            <person name="Babiker R."/>
            <person name="Drula E."/>
            <person name="Ayuso-Fernandez I."/>
            <person name="Pacheco R."/>
            <person name="Padilla G."/>
            <person name="Ferreira P."/>
            <person name="Barriuso J."/>
            <person name="Kellner H."/>
            <person name="Castanera R."/>
            <person name="Alfaro M."/>
            <person name="Ramirez L."/>
            <person name="Pisabarro A.G."/>
            <person name="Kuo A."/>
            <person name="Tritt A."/>
            <person name="Lipzen A."/>
            <person name="He G."/>
            <person name="Yan M."/>
            <person name="Ng V."/>
            <person name="Cullen D."/>
            <person name="Martin F."/>
            <person name="Rosso M.-N."/>
            <person name="Henrissat B."/>
            <person name="Hibbett D."/>
            <person name="Martinez A.T."/>
            <person name="Grigoriev I.V."/>
        </authorList>
    </citation>
    <scope>NUCLEOTIDE SEQUENCE</scope>
    <source>
        <strain evidence="2">AH 44721</strain>
    </source>
</reference>
<evidence type="ECO:0000313" key="3">
    <source>
        <dbReference type="Proteomes" id="UP000724874"/>
    </source>
</evidence>
<dbReference type="EMBL" id="JADNYJ010000186">
    <property type="protein sequence ID" value="KAF8876129.1"/>
    <property type="molecule type" value="Genomic_DNA"/>
</dbReference>
<evidence type="ECO:0000256" key="1">
    <source>
        <dbReference type="SAM" id="SignalP"/>
    </source>
</evidence>
<evidence type="ECO:0000313" key="2">
    <source>
        <dbReference type="EMBL" id="KAF8876129.1"/>
    </source>
</evidence>
<keyword evidence="1" id="KW-0732">Signal</keyword>
<organism evidence="2 3">
    <name type="scientific">Gymnopilus junonius</name>
    <name type="common">Spectacular rustgill mushroom</name>
    <name type="synonym">Gymnopilus spectabilis subsp. junonius</name>
    <dbReference type="NCBI Taxonomy" id="109634"/>
    <lineage>
        <taxon>Eukaryota</taxon>
        <taxon>Fungi</taxon>
        <taxon>Dikarya</taxon>
        <taxon>Basidiomycota</taxon>
        <taxon>Agaricomycotina</taxon>
        <taxon>Agaricomycetes</taxon>
        <taxon>Agaricomycetidae</taxon>
        <taxon>Agaricales</taxon>
        <taxon>Agaricineae</taxon>
        <taxon>Hymenogastraceae</taxon>
        <taxon>Gymnopilus</taxon>
    </lineage>
</organism>
<keyword evidence="3" id="KW-1185">Reference proteome</keyword>
<feature type="chain" id="PRO_5040275050" evidence="1">
    <location>
        <begin position="21"/>
        <end position="135"/>
    </location>
</feature>
<gene>
    <name evidence="2" type="ORF">CPB84DRAFT_1689299</name>
</gene>
<comment type="caution">
    <text evidence="2">The sequence shown here is derived from an EMBL/GenBank/DDBJ whole genome shotgun (WGS) entry which is preliminary data.</text>
</comment>
<feature type="signal peptide" evidence="1">
    <location>
        <begin position="1"/>
        <end position="20"/>
    </location>
</feature>
<dbReference type="OrthoDB" id="3028440at2759"/>
<sequence length="135" mass="15501">MRISNSLMEVFLWVLHETGACDVPSLYHLHKVQTSIQKSSGVPTTQYKSPKGNVYSMNDLRTIVAMDWANPTVCNHIRRYPVIPPNGVISEVYHAAKWQKDVDQHMLSPMYNAGDRHYYINELARLKNSDFIIPV</sequence>
<accession>A0A9P5THA4</accession>
<name>A0A9P5THA4_GYMJU</name>